<dbReference type="Proteomes" id="UP000824890">
    <property type="component" value="Unassembled WGS sequence"/>
</dbReference>
<proteinExistence type="predicted"/>
<accession>A0ABQ7Y484</accession>
<evidence type="ECO:0000313" key="1">
    <source>
        <dbReference type="EMBL" id="KAH0863000.1"/>
    </source>
</evidence>
<name>A0ABQ7Y484_BRANA</name>
<dbReference type="PANTHER" id="PTHR28106:SF1">
    <property type="entry name" value="MITOCHONDRIAL ATPASE COMPLEX SUBUNIT ATP10"/>
    <property type="match status" value="1"/>
</dbReference>
<gene>
    <name evidence="1" type="ORF">HID58_080211</name>
</gene>
<reference evidence="1 2" key="1">
    <citation type="submission" date="2021-05" db="EMBL/GenBank/DDBJ databases">
        <title>Genome Assembly of Synthetic Allotetraploid Brassica napus Reveals Homoeologous Exchanges between Subgenomes.</title>
        <authorList>
            <person name="Davis J.T."/>
        </authorList>
    </citation>
    <scope>NUCLEOTIDE SEQUENCE [LARGE SCALE GENOMIC DNA]</scope>
    <source>
        <strain evidence="2">cv. Da-Ae</strain>
        <tissue evidence="1">Seedling</tissue>
    </source>
</reference>
<comment type="caution">
    <text evidence="1">The sequence shown here is derived from an EMBL/GenBank/DDBJ whole genome shotgun (WGS) entry which is preliminary data.</text>
</comment>
<keyword evidence="2" id="KW-1185">Reference proteome</keyword>
<dbReference type="PANTHER" id="PTHR28106">
    <property type="entry name" value="MITOCHONDRIAL ATPASE COMPLEX SUBUNIT ATP10"/>
    <property type="match status" value="1"/>
</dbReference>
<dbReference type="EMBL" id="JAGKQM010000018">
    <property type="protein sequence ID" value="KAH0863000.1"/>
    <property type="molecule type" value="Genomic_DNA"/>
</dbReference>
<protein>
    <submittedName>
        <fullName evidence="1">Uncharacterized protein</fullName>
    </submittedName>
</protein>
<sequence length="148" mass="16627">METRLIFYLIITDGTMRSNQLGVRLLSYEMNRGYFADTKEFKEHGGKITAANKTVIHAVSAVKFPELAVTLSSGKVLKLPVTSGSSEVNAESLVVPKEMISSWSKPFLESQFLILRQLTSAHVEQGDEKLSVQRAMLMESRCFTRKIR</sequence>
<dbReference type="Pfam" id="PF05176">
    <property type="entry name" value="ATP-synt_10"/>
    <property type="match status" value="1"/>
</dbReference>
<organism evidence="1 2">
    <name type="scientific">Brassica napus</name>
    <name type="common">Rape</name>
    <dbReference type="NCBI Taxonomy" id="3708"/>
    <lineage>
        <taxon>Eukaryota</taxon>
        <taxon>Viridiplantae</taxon>
        <taxon>Streptophyta</taxon>
        <taxon>Embryophyta</taxon>
        <taxon>Tracheophyta</taxon>
        <taxon>Spermatophyta</taxon>
        <taxon>Magnoliopsida</taxon>
        <taxon>eudicotyledons</taxon>
        <taxon>Gunneridae</taxon>
        <taxon>Pentapetalae</taxon>
        <taxon>rosids</taxon>
        <taxon>malvids</taxon>
        <taxon>Brassicales</taxon>
        <taxon>Brassicaceae</taxon>
        <taxon>Brassiceae</taxon>
        <taxon>Brassica</taxon>
    </lineage>
</organism>
<evidence type="ECO:0000313" key="2">
    <source>
        <dbReference type="Proteomes" id="UP000824890"/>
    </source>
</evidence>
<dbReference type="InterPro" id="IPR007849">
    <property type="entry name" value="ATP10"/>
</dbReference>